<evidence type="ECO:0000313" key="3">
    <source>
        <dbReference type="EMBL" id="KAI1879479.1"/>
    </source>
</evidence>
<gene>
    <name evidence="3" type="ORF">JX265_002433</name>
</gene>
<evidence type="ECO:0000259" key="2">
    <source>
        <dbReference type="SMART" id="SM00360"/>
    </source>
</evidence>
<evidence type="ECO:0000313" key="4">
    <source>
        <dbReference type="Proteomes" id="UP000829685"/>
    </source>
</evidence>
<feature type="domain" description="RRM" evidence="2">
    <location>
        <begin position="168"/>
        <end position="238"/>
    </location>
</feature>
<dbReference type="SMART" id="SM00360">
    <property type="entry name" value="RRM"/>
    <property type="match status" value="1"/>
</dbReference>
<feature type="compositionally biased region" description="Basic and acidic residues" evidence="1">
    <location>
        <begin position="70"/>
        <end position="80"/>
    </location>
</feature>
<dbReference type="InterPro" id="IPR035979">
    <property type="entry name" value="RBD_domain_sf"/>
</dbReference>
<dbReference type="Gene3D" id="3.30.70.330">
    <property type="match status" value="1"/>
</dbReference>
<dbReference type="AlphaFoldDB" id="A0A9Q0AT03"/>
<dbReference type="Proteomes" id="UP000829685">
    <property type="component" value="Unassembled WGS sequence"/>
</dbReference>
<comment type="caution">
    <text evidence="3">The sequence shown here is derived from an EMBL/GenBank/DDBJ whole genome shotgun (WGS) entry which is preliminary data.</text>
</comment>
<feature type="compositionally biased region" description="Gly residues" evidence="1">
    <location>
        <begin position="310"/>
        <end position="320"/>
    </location>
</feature>
<dbReference type="GO" id="GO:0003723">
    <property type="term" value="F:RNA binding"/>
    <property type="evidence" value="ECO:0007669"/>
    <property type="project" value="InterPro"/>
</dbReference>
<feature type="region of interest" description="Disordered" evidence="1">
    <location>
        <begin position="293"/>
        <end position="320"/>
    </location>
</feature>
<feature type="region of interest" description="Disordered" evidence="1">
    <location>
        <begin position="31"/>
        <end position="134"/>
    </location>
</feature>
<evidence type="ECO:0000256" key="1">
    <source>
        <dbReference type="SAM" id="MobiDB-lite"/>
    </source>
</evidence>
<protein>
    <recommendedName>
        <fullName evidence="2">RRM domain-containing protein</fullName>
    </recommendedName>
</protein>
<keyword evidence="4" id="KW-1185">Reference proteome</keyword>
<dbReference type="InterPro" id="IPR012677">
    <property type="entry name" value="Nucleotide-bd_a/b_plait_sf"/>
</dbReference>
<dbReference type="CDD" id="cd00590">
    <property type="entry name" value="RRM_SF"/>
    <property type="match status" value="1"/>
</dbReference>
<accession>A0A9Q0AT03</accession>
<dbReference type="SUPFAM" id="SSF54928">
    <property type="entry name" value="RNA-binding domain, RBD"/>
    <property type="match status" value="1"/>
</dbReference>
<dbReference type="Pfam" id="PF00076">
    <property type="entry name" value="RRM_1"/>
    <property type="match status" value="1"/>
</dbReference>
<sequence length="320" mass="33295">MAKIATDFEKIINAGRERKHNEALAAKIFGTKDNRRSSAPGKPSLGSSLASRVGVTKRGSSAARIPPGDINREWTHDLHNSRSTPNLRAQSQRQQQQPKPNSLAARIHAPGQKPAVKQAPAGAGNGRGNNRAAKLASAVSRASTAQMNIAQAPPARGLTIRGLAGPFAVIAQNFAPGTTAADIESAVTPIGGIVSSCRLIKTHPLVIAEVVFESKEGADRVIETFNNQTADGRLLHVYHKPGGYSPPTGPRAQRLQETRPGGNTVIVDGSNGFGEPMETADAGFGGGGSGLYSDSLVAGGNNRRGRGFQSRGGGGRNAAR</sequence>
<dbReference type="OrthoDB" id="5374349at2759"/>
<dbReference type="InterPro" id="IPR000504">
    <property type="entry name" value="RRM_dom"/>
</dbReference>
<proteinExistence type="predicted"/>
<reference evidence="3" key="1">
    <citation type="submission" date="2021-03" db="EMBL/GenBank/DDBJ databases">
        <title>Revisited historic fungal species revealed as producer of novel bioactive compounds through whole genome sequencing and comparative genomics.</title>
        <authorList>
            <person name="Vignolle G.A."/>
            <person name="Hochenegger N."/>
            <person name="Mach R.L."/>
            <person name="Mach-Aigner A.R."/>
            <person name="Javad Rahimi M."/>
            <person name="Salim K.A."/>
            <person name="Chan C.M."/>
            <person name="Lim L.B.L."/>
            <person name="Cai F."/>
            <person name="Druzhinina I.S."/>
            <person name="U'Ren J.M."/>
            <person name="Derntl C."/>
        </authorList>
    </citation>
    <scope>NUCLEOTIDE SEQUENCE</scope>
    <source>
        <strain evidence="3">TUCIM 5799</strain>
    </source>
</reference>
<dbReference type="EMBL" id="JAFIMR010000004">
    <property type="protein sequence ID" value="KAI1879479.1"/>
    <property type="molecule type" value="Genomic_DNA"/>
</dbReference>
<name>A0A9Q0AT03_9PEZI</name>
<organism evidence="3 4">
    <name type="scientific">Neoarthrinium moseri</name>
    <dbReference type="NCBI Taxonomy" id="1658444"/>
    <lineage>
        <taxon>Eukaryota</taxon>
        <taxon>Fungi</taxon>
        <taxon>Dikarya</taxon>
        <taxon>Ascomycota</taxon>
        <taxon>Pezizomycotina</taxon>
        <taxon>Sordariomycetes</taxon>
        <taxon>Xylariomycetidae</taxon>
        <taxon>Amphisphaeriales</taxon>
        <taxon>Apiosporaceae</taxon>
        <taxon>Neoarthrinium</taxon>
    </lineage>
</organism>